<dbReference type="Gene3D" id="1.10.168.10">
    <property type="entry name" value="Phosducin, domain 2"/>
    <property type="match status" value="1"/>
</dbReference>
<dbReference type="AlphaFoldDB" id="A0A8D9DXP1"/>
<proteinExistence type="inferred from homology"/>
<name>A0A8D9DXP1_9HEMI</name>
<dbReference type="InterPro" id="IPR001200">
    <property type="entry name" value="Phosducin"/>
</dbReference>
<evidence type="ECO:0000259" key="4">
    <source>
        <dbReference type="Pfam" id="PF02114"/>
    </source>
</evidence>
<dbReference type="PANTHER" id="PTHR46052:SF1">
    <property type="entry name" value="PHOSDUCIN-LIKE PROTEIN"/>
    <property type="match status" value="1"/>
</dbReference>
<comment type="similarity">
    <text evidence="1">Belongs to the phosducin family.</text>
</comment>
<organism evidence="5">
    <name type="scientific">Cacopsylla melanoneura</name>
    <dbReference type="NCBI Taxonomy" id="428564"/>
    <lineage>
        <taxon>Eukaryota</taxon>
        <taxon>Metazoa</taxon>
        <taxon>Ecdysozoa</taxon>
        <taxon>Arthropoda</taxon>
        <taxon>Hexapoda</taxon>
        <taxon>Insecta</taxon>
        <taxon>Pterygota</taxon>
        <taxon>Neoptera</taxon>
        <taxon>Paraneoptera</taxon>
        <taxon>Hemiptera</taxon>
        <taxon>Sternorrhyncha</taxon>
        <taxon>Psylloidea</taxon>
        <taxon>Psyllidae</taxon>
        <taxon>Psyllinae</taxon>
        <taxon>Cacopsylla</taxon>
    </lineage>
</organism>
<accession>A0A8D9DXP1</accession>
<dbReference type="InterPro" id="IPR036249">
    <property type="entry name" value="Thioredoxin-like_sf"/>
</dbReference>
<evidence type="ECO:0000256" key="1">
    <source>
        <dbReference type="ARBA" id="ARBA00009686"/>
    </source>
</evidence>
<dbReference type="InterPro" id="IPR024253">
    <property type="entry name" value="Phosducin_thioredoxin-like_dom"/>
</dbReference>
<dbReference type="Gene3D" id="3.40.30.10">
    <property type="entry name" value="Glutaredoxin"/>
    <property type="match status" value="1"/>
</dbReference>
<reference evidence="5" key="1">
    <citation type="submission" date="2021-05" db="EMBL/GenBank/DDBJ databases">
        <authorList>
            <person name="Alioto T."/>
            <person name="Alioto T."/>
            <person name="Gomez Garrido J."/>
        </authorList>
    </citation>
    <scope>NUCLEOTIDE SEQUENCE</scope>
</reference>
<evidence type="ECO:0000256" key="2">
    <source>
        <dbReference type="ARBA" id="ARBA00022553"/>
    </source>
</evidence>
<evidence type="ECO:0000256" key="3">
    <source>
        <dbReference type="SAM" id="MobiDB-lite"/>
    </source>
</evidence>
<dbReference type="PRINTS" id="PR00677">
    <property type="entry name" value="PHOSDUCIN"/>
</dbReference>
<dbReference type="CDD" id="cd02987">
    <property type="entry name" value="Phd_like_Phd"/>
    <property type="match status" value="1"/>
</dbReference>
<evidence type="ECO:0000313" key="5">
    <source>
        <dbReference type="EMBL" id="CAG6731100.1"/>
    </source>
</evidence>
<feature type="compositionally biased region" description="Basic and acidic residues" evidence="3">
    <location>
        <begin position="1"/>
        <end position="14"/>
    </location>
</feature>
<feature type="domain" description="Phosducin" evidence="4">
    <location>
        <begin position="53"/>
        <end position="282"/>
    </location>
</feature>
<dbReference type="InterPro" id="IPR023196">
    <property type="entry name" value="Phosducin_N_dom_sf"/>
</dbReference>
<dbReference type="Pfam" id="PF02114">
    <property type="entry name" value="Phosducin"/>
    <property type="match status" value="1"/>
</dbReference>
<dbReference type="SUPFAM" id="SSF52833">
    <property type="entry name" value="Thioredoxin-like"/>
    <property type="match status" value="1"/>
</dbReference>
<dbReference type="EMBL" id="HBUF01383196">
    <property type="protein sequence ID" value="CAG6731099.1"/>
    <property type="molecule type" value="Transcribed_RNA"/>
</dbReference>
<feature type="region of interest" description="Disordered" evidence="3">
    <location>
        <begin position="104"/>
        <end position="123"/>
    </location>
</feature>
<feature type="region of interest" description="Disordered" evidence="3">
    <location>
        <begin position="1"/>
        <end position="70"/>
    </location>
</feature>
<dbReference type="InterPro" id="IPR051499">
    <property type="entry name" value="Phosducin-like_reg"/>
</dbReference>
<protein>
    <submittedName>
        <fullName evidence="5">Phosducin-like protein</fullName>
    </submittedName>
</protein>
<keyword evidence="2" id="KW-0597">Phosphoprotein</keyword>
<dbReference type="PANTHER" id="PTHR46052">
    <property type="entry name" value="PHOSDUCIN-LIKE PROTEIN"/>
    <property type="match status" value="1"/>
</dbReference>
<sequence>MATLEDKILGDPRENYCSSSEESGHEDSDIDEGSDEGAMGPADPTPAPPPVKEWNGTASNTGPKGVLNDWEQFKAYESQARRDKDEHRAIQMSTLALTCASAEEEAKRKAQEDEEKRRKEELEEELRELEQDDEFLFDYQKKKMKQLYERLITGGERERKTFGSLIRITSSDAYLGCIETEPDHITVLIHLSSPSLPSCRSFDSALSEISRRYPTNTKFVSCPLGCVADYLSGKFKASALPCLLVYRGGEVVASFVKLGEELGEGFLSEDVEGFLVDHGVLVGAQASVPGILRGVTRDDDSD</sequence>
<dbReference type="EMBL" id="HBUF01383197">
    <property type="protein sequence ID" value="CAG6731100.1"/>
    <property type="molecule type" value="Transcribed_RNA"/>
</dbReference>
<feature type="compositionally biased region" description="Basic and acidic residues" evidence="3">
    <location>
        <begin position="104"/>
        <end position="121"/>
    </location>
</feature>
<dbReference type="GO" id="GO:0008277">
    <property type="term" value="P:regulation of G protein-coupled receptor signaling pathway"/>
    <property type="evidence" value="ECO:0007669"/>
    <property type="project" value="InterPro"/>
</dbReference>